<dbReference type="EMBL" id="CP011002">
    <property type="protein sequence ID" value="AKO65889.1"/>
    <property type="molecule type" value="Genomic_DNA"/>
</dbReference>
<evidence type="ECO:0000256" key="1">
    <source>
        <dbReference type="SAM" id="Phobius"/>
    </source>
</evidence>
<dbReference type="OrthoDB" id="9799095at2"/>
<organism evidence="2 3">
    <name type="scientific">Methylophilales bacterium MBRS-H7</name>
    <dbReference type="NCBI Taxonomy" id="1623450"/>
    <lineage>
        <taxon>Bacteria</taxon>
        <taxon>Pseudomonadati</taxon>
        <taxon>Pseudomonadota</taxon>
        <taxon>Betaproteobacteria</taxon>
        <taxon>Nitrosomonadales</taxon>
        <taxon>OM43 clade</taxon>
    </lineage>
</organism>
<protein>
    <submittedName>
        <fullName evidence="2">Heptaprenyl diphosphate synthase</fullName>
    </submittedName>
</protein>
<feature type="transmembrane region" description="Helical" evidence="1">
    <location>
        <begin position="78"/>
        <end position="100"/>
    </location>
</feature>
<keyword evidence="1" id="KW-0812">Transmembrane</keyword>
<evidence type="ECO:0000313" key="2">
    <source>
        <dbReference type="EMBL" id="AKO65889.1"/>
    </source>
</evidence>
<dbReference type="AlphaFoldDB" id="A0A0H4IZG2"/>
<feature type="transmembrane region" description="Helical" evidence="1">
    <location>
        <begin position="136"/>
        <end position="158"/>
    </location>
</feature>
<sequence>MTAQTTDIHIIAKLSAIAIVLHTAEFFLPSPIFGLKPGIANVVVLFAYYFFNLSSAVYVSLIRVFISSLILGTFLTPTFFLSFSGAISSLGCLAIASYFLNKKYFSIYSFSMLMSLAHVVGQFICVRLFIIQDNGVFFLIPIFIIFAFIFALINAYIVDKIMRVSKSQIKNDKIYP</sequence>
<dbReference type="Proteomes" id="UP000066549">
    <property type="component" value="Chromosome"/>
</dbReference>
<evidence type="ECO:0000313" key="3">
    <source>
        <dbReference type="Proteomes" id="UP000066549"/>
    </source>
</evidence>
<reference evidence="2 3" key="1">
    <citation type="submission" date="2015-03" db="EMBL/GenBank/DDBJ databases">
        <title>Comparative analysis of the OM43 clade including a novel species from Red Sea uncovers genomic and metabolic diversity among marine methylotrophs.</title>
        <authorList>
            <person name="Jimenez-Infante F."/>
            <person name="Ngugi D.K."/>
            <person name="Vinu M."/>
            <person name="Alam I."/>
            <person name="Kamau A."/>
            <person name="Blom J."/>
            <person name="Bajic V.B."/>
            <person name="Stingl U."/>
        </authorList>
    </citation>
    <scope>NUCLEOTIDE SEQUENCE [LARGE SCALE GENOMIC DNA]</scope>
    <source>
        <strain evidence="2 3">MBRSH7</strain>
    </source>
</reference>
<keyword evidence="3" id="KW-1185">Reference proteome</keyword>
<accession>A0A0H4IZG2</accession>
<feature type="transmembrane region" description="Helical" evidence="1">
    <location>
        <begin position="40"/>
        <end position="66"/>
    </location>
</feature>
<dbReference type="Pfam" id="PF07456">
    <property type="entry name" value="Hpre_diP_synt_I"/>
    <property type="match status" value="1"/>
</dbReference>
<keyword evidence="1" id="KW-1133">Transmembrane helix</keyword>
<name>A0A0H4IZG2_9PROT</name>
<feature type="transmembrane region" description="Helical" evidence="1">
    <location>
        <begin position="107"/>
        <end position="130"/>
    </location>
</feature>
<dbReference type="InterPro" id="IPR010898">
    <property type="entry name" value="Hpre_diP_synth_I"/>
</dbReference>
<gene>
    <name evidence="2" type="ORF">VI33_04015</name>
</gene>
<proteinExistence type="predicted"/>
<dbReference type="Gene3D" id="1.10.1760.20">
    <property type="match status" value="1"/>
</dbReference>
<keyword evidence="1" id="KW-0472">Membrane</keyword>